<dbReference type="Pfam" id="PF00848">
    <property type="entry name" value="Ring_hydroxyl_A"/>
    <property type="match status" value="2"/>
</dbReference>
<evidence type="ECO:0000313" key="9">
    <source>
        <dbReference type="Proteomes" id="UP000472676"/>
    </source>
</evidence>
<dbReference type="Pfam" id="PF00355">
    <property type="entry name" value="Rieske"/>
    <property type="match status" value="1"/>
</dbReference>
<dbReference type="RefSeq" id="WP_166252484.1">
    <property type="nucleotide sequence ID" value="NZ_JAAMOW010000002.1"/>
</dbReference>
<keyword evidence="5" id="KW-0408">Iron</keyword>
<dbReference type="AlphaFoldDB" id="A0A6M2BNI2"/>
<feature type="domain" description="Rieske" evidence="7">
    <location>
        <begin position="49"/>
        <end position="164"/>
    </location>
</feature>
<evidence type="ECO:0000259" key="7">
    <source>
        <dbReference type="PROSITE" id="PS51296"/>
    </source>
</evidence>
<accession>A0A6M2BNI2</accession>
<dbReference type="EMBL" id="JAAMOW010000002">
    <property type="protein sequence ID" value="NGY04028.1"/>
    <property type="molecule type" value="Genomic_DNA"/>
</dbReference>
<dbReference type="InterPro" id="IPR036922">
    <property type="entry name" value="Rieske_2Fe-2S_sf"/>
</dbReference>
<keyword evidence="8" id="KW-0223">Dioxygenase</keyword>
<dbReference type="InterPro" id="IPR017941">
    <property type="entry name" value="Rieske_2Fe-2S"/>
</dbReference>
<keyword evidence="6" id="KW-0411">Iron-sulfur</keyword>
<dbReference type="GO" id="GO:0051213">
    <property type="term" value="F:dioxygenase activity"/>
    <property type="evidence" value="ECO:0007669"/>
    <property type="project" value="UniProtKB-KW"/>
</dbReference>
<comment type="caution">
    <text evidence="8">The sequence shown here is derived from an EMBL/GenBank/DDBJ whole genome shotgun (WGS) entry which is preliminary data.</text>
</comment>
<dbReference type="GO" id="GO:0051537">
    <property type="term" value="F:2 iron, 2 sulfur cluster binding"/>
    <property type="evidence" value="ECO:0007669"/>
    <property type="project" value="UniProtKB-KW"/>
</dbReference>
<dbReference type="InterPro" id="IPR015879">
    <property type="entry name" value="Ring_hydroxy_dOase_asu_C_dom"/>
</dbReference>
<dbReference type="InterPro" id="IPR001663">
    <property type="entry name" value="Rng_hydr_dOase-A"/>
</dbReference>
<evidence type="ECO:0000313" key="8">
    <source>
        <dbReference type="EMBL" id="NGY04028.1"/>
    </source>
</evidence>
<dbReference type="PANTHER" id="PTHR43756">
    <property type="entry name" value="CHOLINE MONOOXYGENASE, CHLOROPLASTIC"/>
    <property type="match status" value="1"/>
</dbReference>
<evidence type="ECO:0000256" key="1">
    <source>
        <dbReference type="ARBA" id="ARBA00001962"/>
    </source>
</evidence>
<reference evidence="8 9" key="1">
    <citation type="journal article" date="2014" name="Int. J. Syst. Evol. Microbiol.">
        <title>Solimonas terrae sp. nov., isolated from soil.</title>
        <authorList>
            <person name="Kim S.J."/>
            <person name="Moon J.Y."/>
            <person name="Weon H.Y."/>
            <person name="Ahn J.H."/>
            <person name="Chen W.M."/>
            <person name="Kwon S.W."/>
        </authorList>
    </citation>
    <scope>NUCLEOTIDE SEQUENCE [LARGE SCALE GENOMIC DNA]</scope>
    <source>
        <strain evidence="8 9">KIS83-12</strain>
    </source>
</reference>
<name>A0A6M2BNI2_9GAMM</name>
<dbReference type="SUPFAM" id="SSF50022">
    <property type="entry name" value="ISP domain"/>
    <property type="match status" value="1"/>
</dbReference>
<keyword evidence="4" id="KW-0560">Oxidoreductase</keyword>
<dbReference type="CDD" id="cd08882">
    <property type="entry name" value="RHO_alpha_C_MupW-like"/>
    <property type="match status" value="1"/>
</dbReference>
<dbReference type="GO" id="GO:0005506">
    <property type="term" value="F:iron ion binding"/>
    <property type="evidence" value="ECO:0007669"/>
    <property type="project" value="InterPro"/>
</dbReference>
<dbReference type="PANTHER" id="PTHR43756:SF5">
    <property type="entry name" value="CHOLINE MONOOXYGENASE, CHLOROPLASTIC"/>
    <property type="match status" value="1"/>
</dbReference>
<dbReference type="PROSITE" id="PS51296">
    <property type="entry name" value="RIESKE"/>
    <property type="match status" value="1"/>
</dbReference>
<comment type="cofactor">
    <cofactor evidence="1">
        <name>Fe cation</name>
        <dbReference type="ChEBI" id="CHEBI:24875"/>
    </cofactor>
</comment>
<keyword evidence="2" id="KW-0001">2Fe-2S</keyword>
<dbReference type="PRINTS" id="PR00090">
    <property type="entry name" value="RNGDIOXGNASE"/>
</dbReference>
<sequence>MNYQVKLDAVEQTNVGIDELTEPLTFPVEAYLSPDYAKAEGDRLWAKVWQHAARVEEIPEVGDFVTYEIGRDSIIIIRTAPDKLKAFHNVCSHRARQLIDTPPGTNGVSGHRKLFVCGFHAWRYDIDGNCTYKHDEFDWKGALTDERTHLQEVRVDTWGGWVFINMDLNAVSLREYLDEAADILDPFQMEKMRYKWRQWVIFDCNWKTAIEAFMEPYHVTGTHSQMLANGDYYAYSAAYGMHGVSGFDVKSEENKAKSASSVMRAGKSGKDPRVSTYELQKEIYDTVNNASTTLTLVNAAKRLVDELPEGTPAPDVIKHWLKRAREDDAARGVEWPDITPEQQGKAGLAWSVFPNMSILQGITFALCYRARPYGDDPNKCIFESYAIERFPEGEEPKTEWVYAEATRDKWGLVLSQDFSNMAAVQRGMHSRAFRGTLPNPHQERKVTNFHRNLADYMGTGGLRLLK</sequence>
<evidence type="ECO:0000256" key="2">
    <source>
        <dbReference type="ARBA" id="ARBA00022714"/>
    </source>
</evidence>
<dbReference type="Proteomes" id="UP000472676">
    <property type="component" value="Unassembled WGS sequence"/>
</dbReference>
<evidence type="ECO:0000256" key="4">
    <source>
        <dbReference type="ARBA" id="ARBA00023002"/>
    </source>
</evidence>
<organism evidence="8 9">
    <name type="scientific">Solimonas terrae</name>
    <dbReference type="NCBI Taxonomy" id="1396819"/>
    <lineage>
        <taxon>Bacteria</taxon>
        <taxon>Pseudomonadati</taxon>
        <taxon>Pseudomonadota</taxon>
        <taxon>Gammaproteobacteria</taxon>
        <taxon>Nevskiales</taxon>
        <taxon>Nevskiaceae</taxon>
        <taxon>Solimonas</taxon>
    </lineage>
</organism>
<dbReference type="Gene3D" id="2.102.10.10">
    <property type="entry name" value="Rieske [2Fe-2S] iron-sulphur domain"/>
    <property type="match status" value="1"/>
</dbReference>
<evidence type="ECO:0000256" key="6">
    <source>
        <dbReference type="ARBA" id="ARBA00023014"/>
    </source>
</evidence>
<dbReference type="Gene3D" id="3.90.380.10">
    <property type="entry name" value="Naphthalene 1,2-dioxygenase Alpha Subunit, Chain A, domain 1"/>
    <property type="match status" value="1"/>
</dbReference>
<evidence type="ECO:0000256" key="5">
    <source>
        <dbReference type="ARBA" id="ARBA00023004"/>
    </source>
</evidence>
<dbReference type="SUPFAM" id="SSF55961">
    <property type="entry name" value="Bet v1-like"/>
    <property type="match status" value="1"/>
</dbReference>
<keyword evidence="3" id="KW-0479">Metal-binding</keyword>
<evidence type="ECO:0000256" key="3">
    <source>
        <dbReference type="ARBA" id="ARBA00022723"/>
    </source>
</evidence>
<protein>
    <submittedName>
        <fullName evidence="8">Aromatic ring-hydroxylating dioxygenase subunit alpha</fullName>
    </submittedName>
</protein>
<proteinExistence type="predicted"/>
<keyword evidence="9" id="KW-1185">Reference proteome</keyword>
<dbReference type="CDD" id="cd03469">
    <property type="entry name" value="Rieske_RO_Alpha_N"/>
    <property type="match status" value="1"/>
</dbReference>
<gene>
    <name evidence="8" type="ORF">G7Y85_04570</name>
</gene>